<comment type="caution">
    <text evidence="1">The sequence shown here is derived from an EMBL/GenBank/DDBJ whole genome shotgun (WGS) entry which is preliminary data.</text>
</comment>
<dbReference type="InterPro" id="IPR006429">
    <property type="entry name" value="Phage_lambda_portal"/>
</dbReference>
<dbReference type="Pfam" id="PF05136">
    <property type="entry name" value="Phage_portal_2"/>
    <property type="match status" value="1"/>
</dbReference>
<dbReference type="AlphaFoldDB" id="A0A7C4QG74"/>
<name>A0A7C4QG74_9PLAN</name>
<protein>
    <submittedName>
        <fullName evidence="1">Phage portal protein</fullName>
    </submittedName>
</protein>
<reference evidence="1" key="1">
    <citation type="journal article" date="2020" name="mSystems">
        <title>Genome- and Community-Level Interaction Insights into Carbon Utilization and Element Cycling Functions of Hydrothermarchaeota in Hydrothermal Sediment.</title>
        <authorList>
            <person name="Zhou Z."/>
            <person name="Liu Y."/>
            <person name="Xu W."/>
            <person name="Pan J."/>
            <person name="Luo Z.H."/>
            <person name="Li M."/>
        </authorList>
    </citation>
    <scope>NUCLEOTIDE SEQUENCE [LARGE SCALE GENOMIC DNA]</scope>
    <source>
        <strain evidence="1">SpSt-508</strain>
    </source>
</reference>
<dbReference type="EMBL" id="DSVQ01000004">
    <property type="protein sequence ID" value="HGT37961.1"/>
    <property type="molecule type" value="Genomic_DNA"/>
</dbReference>
<sequence>MRKSVSYPIKRHSGETAWRLFLEYDRIPAEAVLHWYRVDRPGQARGIPDITPALPLFAQLRRYTLAVLAAAVAELRAELAAETARVAAIHKLCGGRHPDIEAQAIQEGWDETKTELEVVRADRPRGPAIHAGTWNDSPQVIEAALCLSRKHADVERRFKPEVLEAADRQYRNLGFQELFIMAAVAHGYPARPGETIHTGNIQEILAYAFPPRTLQASFSTLSLPGILRNVANKELLQGYQEEDQTWQEIAIVKSVSDFKEVTSYRLLDDLEYEELPKHGEIKHGRLGEESYTRQVRTYAKMFSLDRVDIINDDLSAFDDLRTRVGGGAAKALNNVFWTRFLDNAAFFTAQRGNYITGADSALGLDGVGLQKGITAFRKLRTPAADGKKRVVGGRPEILLVPPELEFIAQRLFQSTTVNTGGAATADSIPDANIHAGKYRPVVCDWLSDPDFPGNSTTAWYLFRAPRNLAAVVVSFLNGQQNPTIDMAEADFNQLGVQFRGYHDFGVDLAEYLAGIKSKGEL</sequence>
<proteinExistence type="predicted"/>
<dbReference type="Pfam" id="PF25209">
    <property type="entry name" value="Phage_capsid_4"/>
    <property type="match status" value="1"/>
</dbReference>
<organism evidence="1">
    <name type="scientific">Schlesneria paludicola</name>
    <dbReference type="NCBI Taxonomy" id="360056"/>
    <lineage>
        <taxon>Bacteria</taxon>
        <taxon>Pseudomonadati</taxon>
        <taxon>Planctomycetota</taxon>
        <taxon>Planctomycetia</taxon>
        <taxon>Planctomycetales</taxon>
        <taxon>Planctomycetaceae</taxon>
        <taxon>Schlesneria</taxon>
    </lineage>
</organism>
<gene>
    <name evidence="1" type="ORF">ENS64_01635</name>
</gene>
<accession>A0A7C4QG74</accession>
<dbReference type="GO" id="GO:0019068">
    <property type="term" value="P:virion assembly"/>
    <property type="evidence" value="ECO:0007669"/>
    <property type="project" value="InterPro"/>
</dbReference>
<evidence type="ECO:0000313" key="1">
    <source>
        <dbReference type="EMBL" id="HGT37961.1"/>
    </source>
</evidence>
<dbReference type="GO" id="GO:0005198">
    <property type="term" value="F:structural molecule activity"/>
    <property type="evidence" value="ECO:0007669"/>
    <property type="project" value="InterPro"/>
</dbReference>